<evidence type="ECO:0000313" key="11">
    <source>
        <dbReference type="Proteomes" id="UP000054097"/>
    </source>
</evidence>
<organism evidence="10 11">
    <name type="scientific">Serendipita vermifera MAFF 305830</name>
    <dbReference type="NCBI Taxonomy" id="933852"/>
    <lineage>
        <taxon>Eukaryota</taxon>
        <taxon>Fungi</taxon>
        <taxon>Dikarya</taxon>
        <taxon>Basidiomycota</taxon>
        <taxon>Agaricomycotina</taxon>
        <taxon>Agaricomycetes</taxon>
        <taxon>Sebacinales</taxon>
        <taxon>Serendipitaceae</taxon>
        <taxon>Serendipita</taxon>
    </lineage>
</organism>
<reference evidence="11" key="2">
    <citation type="submission" date="2015-01" db="EMBL/GenBank/DDBJ databases">
        <title>Evolutionary Origins and Diversification of the Mycorrhizal Mutualists.</title>
        <authorList>
            <consortium name="DOE Joint Genome Institute"/>
            <consortium name="Mycorrhizal Genomics Consortium"/>
            <person name="Kohler A."/>
            <person name="Kuo A."/>
            <person name="Nagy L.G."/>
            <person name="Floudas D."/>
            <person name="Copeland A."/>
            <person name="Barry K.W."/>
            <person name="Cichocki N."/>
            <person name="Veneault-Fourrey C."/>
            <person name="LaButti K."/>
            <person name="Lindquist E.A."/>
            <person name="Lipzen A."/>
            <person name="Lundell T."/>
            <person name="Morin E."/>
            <person name="Murat C."/>
            <person name="Riley R."/>
            <person name="Ohm R."/>
            <person name="Sun H."/>
            <person name="Tunlid A."/>
            <person name="Henrissat B."/>
            <person name="Grigoriev I.V."/>
            <person name="Hibbett D.S."/>
            <person name="Martin F."/>
        </authorList>
    </citation>
    <scope>NUCLEOTIDE SEQUENCE [LARGE SCALE GENOMIC DNA]</scope>
    <source>
        <strain evidence="11">MAFF 305830</strain>
    </source>
</reference>
<dbReference type="GO" id="GO:0022857">
    <property type="term" value="F:transmembrane transporter activity"/>
    <property type="evidence" value="ECO:0007669"/>
    <property type="project" value="InterPro"/>
</dbReference>
<dbReference type="PRINTS" id="PR01035">
    <property type="entry name" value="TCRTETA"/>
</dbReference>
<feature type="transmembrane region" description="Helical" evidence="8">
    <location>
        <begin position="101"/>
        <end position="121"/>
    </location>
</feature>
<evidence type="ECO:0000256" key="2">
    <source>
        <dbReference type="ARBA" id="ARBA00006829"/>
    </source>
</evidence>
<dbReference type="Proteomes" id="UP000054097">
    <property type="component" value="Unassembled WGS sequence"/>
</dbReference>
<feature type="compositionally biased region" description="Polar residues" evidence="7">
    <location>
        <begin position="470"/>
        <end position="485"/>
    </location>
</feature>
<keyword evidence="4 8" id="KW-0812">Transmembrane</keyword>
<sequence>MEAEPTPPSVTGKKPFAVEFRSSVGFVTAVVLLSIFCDLLVYSVIIPVIPFRLQSIGYDAPTSSSLTGWLLVAYSVGLVVATPPLAYLAEKYWSRRTPMTISLLLLIGSQIMFMEANVYWLMCLARVLQGFSSAAVWVVAFALLCDTVPEDRIGQQLGIVMSGLTLGFLVGPPLGGLLDARLGYRAPFILGIGVCAFDLVGRLFVLEKHEAAPWITATQSSSREQSPARPDANEVVSLQSRKKSQISVLRVIITLGRSKRAFTAFFNTFIYGIVFTIMEPTLPLRLQDLYGFGSLQVGIIYLAAVIPSLFSTPLAGWLGDKVGVEWVTVGSLLLSVPFWVVLAIRGPLAQLIASLAVADFFLSAVVAPLTADLAAAARELDGIGYAHVFGAFNFAYSIASAIGPLIGGQVYANVANGWVVLMGLSGGMMLLSAISAAFGAGNRPLLMRLFERNTPSTPDAAIEQPEMATTGDNNATSVHAASTVTEKPPVEV</sequence>
<dbReference type="InterPro" id="IPR036259">
    <property type="entry name" value="MFS_trans_sf"/>
</dbReference>
<dbReference type="HOGENOM" id="CLU_001265_51_2_1"/>
<evidence type="ECO:0000256" key="3">
    <source>
        <dbReference type="ARBA" id="ARBA00022448"/>
    </source>
</evidence>
<feature type="domain" description="Major facilitator superfamily (MFS) profile" evidence="9">
    <location>
        <begin position="27"/>
        <end position="444"/>
    </location>
</feature>
<dbReference type="CDD" id="cd17325">
    <property type="entry name" value="MFS_MdtG_SLC18_like"/>
    <property type="match status" value="1"/>
</dbReference>
<evidence type="ECO:0000259" key="9">
    <source>
        <dbReference type="PROSITE" id="PS50850"/>
    </source>
</evidence>
<feature type="transmembrane region" description="Helical" evidence="8">
    <location>
        <begin position="348"/>
        <end position="371"/>
    </location>
</feature>
<evidence type="ECO:0000256" key="8">
    <source>
        <dbReference type="SAM" id="Phobius"/>
    </source>
</evidence>
<keyword evidence="5 8" id="KW-1133">Transmembrane helix</keyword>
<feature type="transmembrane region" description="Helical" evidence="8">
    <location>
        <begin position="157"/>
        <end position="178"/>
    </location>
</feature>
<accession>A0A0C3B742</accession>
<dbReference type="Pfam" id="PF07690">
    <property type="entry name" value="MFS_1"/>
    <property type="match status" value="2"/>
</dbReference>
<feature type="transmembrane region" description="Helical" evidence="8">
    <location>
        <begin position="322"/>
        <end position="342"/>
    </location>
</feature>
<feature type="transmembrane region" description="Helical" evidence="8">
    <location>
        <begin position="127"/>
        <end position="145"/>
    </location>
</feature>
<gene>
    <name evidence="10" type="ORF">M408DRAFT_326405</name>
</gene>
<dbReference type="EMBL" id="KN824279">
    <property type="protein sequence ID" value="KIM32625.1"/>
    <property type="molecule type" value="Genomic_DNA"/>
</dbReference>
<comment type="subcellular location">
    <subcellularLocation>
        <location evidence="1">Membrane</location>
        <topology evidence="1">Multi-pass membrane protein</topology>
    </subcellularLocation>
</comment>
<feature type="transmembrane region" description="Helical" evidence="8">
    <location>
        <begin position="418"/>
        <end position="440"/>
    </location>
</feature>
<evidence type="ECO:0000256" key="6">
    <source>
        <dbReference type="ARBA" id="ARBA00023136"/>
    </source>
</evidence>
<name>A0A0C3B742_SERVB</name>
<keyword evidence="11" id="KW-1185">Reference proteome</keyword>
<dbReference type="Gene3D" id="1.20.1250.20">
    <property type="entry name" value="MFS general substrate transporter like domains"/>
    <property type="match status" value="2"/>
</dbReference>
<dbReference type="OrthoDB" id="440553at2759"/>
<dbReference type="PANTHER" id="PTHR23506:SF23">
    <property type="entry name" value="GH10249P"/>
    <property type="match status" value="1"/>
</dbReference>
<evidence type="ECO:0000256" key="4">
    <source>
        <dbReference type="ARBA" id="ARBA00022692"/>
    </source>
</evidence>
<keyword evidence="6 8" id="KW-0472">Membrane</keyword>
<evidence type="ECO:0000256" key="1">
    <source>
        <dbReference type="ARBA" id="ARBA00004141"/>
    </source>
</evidence>
<proteinExistence type="inferred from homology"/>
<feature type="transmembrane region" description="Helical" evidence="8">
    <location>
        <begin position="383"/>
        <end position="406"/>
    </location>
</feature>
<protein>
    <recommendedName>
        <fullName evidence="9">Major facilitator superfamily (MFS) profile domain-containing protein</fullName>
    </recommendedName>
</protein>
<feature type="region of interest" description="Disordered" evidence="7">
    <location>
        <begin position="457"/>
        <end position="492"/>
    </location>
</feature>
<reference evidence="10 11" key="1">
    <citation type="submission" date="2014-04" db="EMBL/GenBank/DDBJ databases">
        <authorList>
            <consortium name="DOE Joint Genome Institute"/>
            <person name="Kuo A."/>
            <person name="Zuccaro A."/>
            <person name="Kohler A."/>
            <person name="Nagy L.G."/>
            <person name="Floudas D."/>
            <person name="Copeland A."/>
            <person name="Barry K.W."/>
            <person name="Cichocki N."/>
            <person name="Veneault-Fourrey C."/>
            <person name="LaButti K."/>
            <person name="Lindquist E.A."/>
            <person name="Lipzen A."/>
            <person name="Lundell T."/>
            <person name="Morin E."/>
            <person name="Murat C."/>
            <person name="Sun H."/>
            <person name="Tunlid A."/>
            <person name="Henrissat B."/>
            <person name="Grigoriev I.V."/>
            <person name="Hibbett D.S."/>
            <person name="Martin F."/>
            <person name="Nordberg H.P."/>
            <person name="Cantor M.N."/>
            <person name="Hua S.X."/>
        </authorList>
    </citation>
    <scope>NUCLEOTIDE SEQUENCE [LARGE SCALE GENOMIC DNA]</scope>
    <source>
        <strain evidence="10 11">MAFF 305830</strain>
    </source>
</reference>
<dbReference type="InterPro" id="IPR050930">
    <property type="entry name" value="MFS_Vesicular_Transporter"/>
</dbReference>
<feature type="transmembrane region" description="Helical" evidence="8">
    <location>
        <begin position="69"/>
        <end position="89"/>
    </location>
</feature>
<feature type="transmembrane region" description="Helical" evidence="8">
    <location>
        <begin position="24"/>
        <end position="49"/>
    </location>
</feature>
<dbReference type="PANTHER" id="PTHR23506">
    <property type="entry name" value="GH10249P"/>
    <property type="match status" value="1"/>
</dbReference>
<evidence type="ECO:0000313" key="10">
    <source>
        <dbReference type="EMBL" id="KIM32625.1"/>
    </source>
</evidence>
<dbReference type="STRING" id="933852.A0A0C3B742"/>
<dbReference type="SUPFAM" id="SSF103473">
    <property type="entry name" value="MFS general substrate transporter"/>
    <property type="match status" value="1"/>
</dbReference>
<feature type="transmembrane region" description="Helical" evidence="8">
    <location>
        <begin position="290"/>
        <end position="310"/>
    </location>
</feature>
<feature type="transmembrane region" description="Helical" evidence="8">
    <location>
        <begin position="261"/>
        <end position="278"/>
    </location>
</feature>
<dbReference type="InterPro" id="IPR020846">
    <property type="entry name" value="MFS_dom"/>
</dbReference>
<dbReference type="PROSITE" id="PS50850">
    <property type="entry name" value="MFS"/>
    <property type="match status" value="1"/>
</dbReference>
<evidence type="ECO:0000256" key="7">
    <source>
        <dbReference type="SAM" id="MobiDB-lite"/>
    </source>
</evidence>
<dbReference type="InterPro" id="IPR011701">
    <property type="entry name" value="MFS"/>
</dbReference>
<dbReference type="InterPro" id="IPR001958">
    <property type="entry name" value="Tet-R_TetA/multi-R_MdtG-like"/>
</dbReference>
<dbReference type="AlphaFoldDB" id="A0A0C3B742"/>
<evidence type="ECO:0000256" key="5">
    <source>
        <dbReference type="ARBA" id="ARBA00022989"/>
    </source>
</evidence>
<keyword evidence="3" id="KW-0813">Transport</keyword>
<feature type="transmembrane region" description="Helical" evidence="8">
    <location>
        <begin position="184"/>
        <end position="205"/>
    </location>
</feature>
<dbReference type="GO" id="GO:0016020">
    <property type="term" value="C:membrane"/>
    <property type="evidence" value="ECO:0007669"/>
    <property type="project" value="UniProtKB-SubCell"/>
</dbReference>
<comment type="similarity">
    <text evidence="2">Belongs to the major facilitator superfamily. Vesicular transporter family.</text>
</comment>